<protein>
    <submittedName>
        <fullName evidence="2">Putative steroid C25 dehydrogenase-like delta-subunit</fullName>
    </submittedName>
</protein>
<dbReference type="EMBL" id="JQ292999">
    <property type="protein sequence ID" value="AFF61333.1"/>
    <property type="molecule type" value="Genomic_DNA"/>
</dbReference>
<dbReference type="PANTHER" id="PTHR34227:SF1">
    <property type="entry name" value="DIMETHYL SULFOXIDE REDUCTASE CHAPERONE-RELATED"/>
    <property type="match status" value="1"/>
</dbReference>
<evidence type="ECO:0000313" key="4">
    <source>
        <dbReference type="Proteomes" id="UP000242886"/>
    </source>
</evidence>
<proteinExistence type="predicted"/>
<reference evidence="3" key="2">
    <citation type="submission" date="2017-03" db="EMBL/GenBank/DDBJ databases">
        <authorList>
            <consortium name="AG Boll"/>
        </authorList>
    </citation>
    <scope>NUCLEOTIDE SEQUENCE [LARGE SCALE GENOMIC DNA]</scope>
    <source>
        <strain evidence="3">Chol</strain>
    </source>
</reference>
<gene>
    <name evidence="2" type="primary">s25dD4</name>
    <name evidence="3" type="synonym">s25dD</name>
    <name evidence="3" type="ORF">SDENCHOL_20207</name>
</gene>
<dbReference type="AlphaFoldDB" id="H9NN97"/>
<dbReference type="EMBL" id="LT837803">
    <property type="protein sequence ID" value="SMB26756.1"/>
    <property type="molecule type" value="Genomic_DNA"/>
</dbReference>
<evidence type="ECO:0000313" key="2">
    <source>
        <dbReference type="EMBL" id="AFF61333.1"/>
    </source>
</evidence>
<dbReference type="SUPFAM" id="SSF89155">
    <property type="entry name" value="TorD-like"/>
    <property type="match status" value="1"/>
</dbReference>
<sequence>MQMSNANNTAEAIDRLRSQAYGFLAAAMEYPEGELTELIRAGDIARKAREIFCTVHPELDKAIDWNALTEAGEADALSIEYTRLFDVGGADGPSCALNAGAAKGDARMGLLEELVRFYNYFGLTAAGTEANELPDHLTTQMEFMHYLIFSELEAKAAGETESAGDFIRAQRDFLNRHPSTWIPLLNANLKKSRAPAYYLAFGELMEQFIRLEQRLLENKVAYLPPPAPHPVVEEEEGYTGAQAQGMDAPTSVITIHRKAQQQKAGTPH</sequence>
<dbReference type="InterPro" id="IPR020945">
    <property type="entry name" value="DMSO/NO3_reduct_chaperone"/>
</dbReference>
<accession>H9NN97</accession>
<dbReference type="InterPro" id="IPR036411">
    <property type="entry name" value="TorD-like_sf"/>
</dbReference>
<dbReference type="PANTHER" id="PTHR34227">
    <property type="entry name" value="CHAPERONE PROTEIN YCDY"/>
    <property type="match status" value="1"/>
</dbReference>
<dbReference type="Pfam" id="PF02613">
    <property type="entry name" value="Nitrate_red_del"/>
    <property type="match status" value="1"/>
</dbReference>
<keyword evidence="4" id="KW-1185">Reference proteome</keyword>
<evidence type="ECO:0000313" key="3">
    <source>
        <dbReference type="EMBL" id="SMB26756.1"/>
    </source>
</evidence>
<organism evidence="2">
    <name type="scientific">Sterolibacterium denitrificans</name>
    <dbReference type="NCBI Taxonomy" id="157592"/>
    <lineage>
        <taxon>Bacteria</taxon>
        <taxon>Pseudomonadati</taxon>
        <taxon>Pseudomonadota</taxon>
        <taxon>Betaproteobacteria</taxon>
        <taxon>Nitrosomonadales</taxon>
        <taxon>Sterolibacteriaceae</taxon>
        <taxon>Sterolibacterium</taxon>
    </lineage>
</organism>
<dbReference type="Proteomes" id="UP000242886">
    <property type="component" value="Chromosome SDENCHOL"/>
</dbReference>
<dbReference type="Gene3D" id="1.10.3480.10">
    <property type="entry name" value="TorD-like"/>
    <property type="match status" value="1"/>
</dbReference>
<dbReference type="InterPro" id="IPR050289">
    <property type="entry name" value="TorD/DmsD_chaperones"/>
</dbReference>
<reference evidence="2" key="1">
    <citation type="journal article" date="2012" name="J. Biol. Chem.">
        <title>Molybdoenzyme that catalyzes the anaerobic hydroxylation of a tertiary carbon atom in the side chain of cholesterol.</title>
        <authorList>
            <person name="Dermer J."/>
            <person name="Fuchs G."/>
        </authorList>
    </citation>
    <scope>NUCLEOTIDE SEQUENCE</scope>
    <source>
        <strain evidence="2">Chol-1ST</strain>
    </source>
</reference>
<name>H9NN97_9PROT</name>
<evidence type="ECO:0000256" key="1">
    <source>
        <dbReference type="ARBA" id="ARBA00023186"/>
    </source>
</evidence>
<keyword evidence="1" id="KW-0143">Chaperone</keyword>